<keyword evidence="3" id="KW-1185">Reference proteome</keyword>
<dbReference type="SUPFAM" id="SSF82549">
    <property type="entry name" value="DAK1/DegV-like"/>
    <property type="match status" value="1"/>
</dbReference>
<dbReference type="Pfam" id="PF02645">
    <property type="entry name" value="DegV"/>
    <property type="match status" value="1"/>
</dbReference>
<dbReference type="InterPro" id="IPR003797">
    <property type="entry name" value="DegV"/>
</dbReference>
<organism evidence="2 3">
    <name type="scientific">Melghirimyces thermohalophilus</name>
    <dbReference type="NCBI Taxonomy" id="1236220"/>
    <lineage>
        <taxon>Bacteria</taxon>
        <taxon>Bacillati</taxon>
        <taxon>Bacillota</taxon>
        <taxon>Bacilli</taxon>
        <taxon>Bacillales</taxon>
        <taxon>Thermoactinomycetaceae</taxon>
        <taxon>Melghirimyces</taxon>
    </lineage>
</organism>
<dbReference type="STRING" id="1236220.SAMN04488112_11313"/>
<dbReference type="NCBIfam" id="TIGR00762">
    <property type="entry name" value="DegV"/>
    <property type="match status" value="1"/>
</dbReference>
<name>A0A1G6NHA2_9BACL</name>
<gene>
    <name evidence="2" type="ORF">SAMN04488112_11313</name>
</gene>
<dbReference type="AlphaFoldDB" id="A0A1G6NHA2"/>
<dbReference type="PANTHER" id="PTHR33434:SF2">
    <property type="entry name" value="FATTY ACID-BINDING PROTEIN TM_1468"/>
    <property type="match status" value="1"/>
</dbReference>
<dbReference type="OrthoDB" id="9780660at2"/>
<evidence type="ECO:0000313" key="3">
    <source>
        <dbReference type="Proteomes" id="UP000199387"/>
    </source>
</evidence>
<reference evidence="2 3" key="1">
    <citation type="submission" date="2016-10" db="EMBL/GenBank/DDBJ databases">
        <authorList>
            <person name="de Groot N.N."/>
        </authorList>
    </citation>
    <scope>NUCLEOTIDE SEQUENCE [LARGE SCALE GENOMIC DNA]</scope>
    <source>
        <strain evidence="2 3">DSM 45514</strain>
    </source>
</reference>
<dbReference type="Gene3D" id="3.40.50.10170">
    <property type="match status" value="1"/>
</dbReference>
<protein>
    <submittedName>
        <fullName evidence="2">EDD domain protein, DegV family</fullName>
    </submittedName>
</protein>
<dbReference type="PROSITE" id="PS51482">
    <property type="entry name" value="DEGV"/>
    <property type="match status" value="1"/>
</dbReference>
<accession>A0A1G6NHA2</accession>
<dbReference type="GO" id="GO:0008289">
    <property type="term" value="F:lipid binding"/>
    <property type="evidence" value="ECO:0007669"/>
    <property type="project" value="UniProtKB-KW"/>
</dbReference>
<proteinExistence type="predicted"/>
<keyword evidence="1" id="KW-0446">Lipid-binding</keyword>
<evidence type="ECO:0000313" key="2">
    <source>
        <dbReference type="EMBL" id="SDC67189.1"/>
    </source>
</evidence>
<evidence type="ECO:0000256" key="1">
    <source>
        <dbReference type="ARBA" id="ARBA00023121"/>
    </source>
</evidence>
<dbReference type="Gene3D" id="3.30.1180.10">
    <property type="match status" value="1"/>
</dbReference>
<dbReference type="PANTHER" id="PTHR33434">
    <property type="entry name" value="DEGV DOMAIN-CONTAINING PROTEIN DR_1986-RELATED"/>
    <property type="match status" value="1"/>
</dbReference>
<dbReference type="EMBL" id="FMZA01000013">
    <property type="protein sequence ID" value="SDC67189.1"/>
    <property type="molecule type" value="Genomic_DNA"/>
</dbReference>
<sequence>MGKVQVITDSTADIPKDLVEELGISIVPLKVHLGNESFLDSINITPAEFYQRLQQAEEMPTTSQPSPIDFVEVYREAAKDGETDILSIHLSSSLSGTFQSALLAQSMVEDEFKVTVIDSKTASFGIGMIVVEVARAAKEGKSLDECVAIAQRMIENHQVYFLVDTLEYLQKGGRIGKASALVGSLLNIKPILSINSEGEVCPKDKARGKNKATGRVFDLLKQDAPNGLERVAVLYSNNREEADTWVARIKDEFEMDQVYLAEIGPVIGAHAGPGTLAIISLPKES</sequence>
<dbReference type="InterPro" id="IPR050270">
    <property type="entry name" value="DegV_domain_contain"/>
</dbReference>
<dbReference type="RefSeq" id="WP_091570623.1">
    <property type="nucleotide sequence ID" value="NZ_FMZA01000013.1"/>
</dbReference>
<dbReference type="InterPro" id="IPR043168">
    <property type="entry name" value="DegV_C"/>
</dbReference>
<dbReference type="Proteomes" id="UP000199387">
    <property type="component" value="Unassembled WGS sequence"/>
</dbReference>